<accession>A0A067C2A5</accession>
<evidence type="ECO:0000313" key="3">
    <source>
        <dbReference type="EMBL" id="KDO24919.1"/>
    </source>
</evidence>
<feature type="signal peptide" evidence="1">
    <location>
        <begin position="1"/>
        <end position="17"/>
    </location>
</feature>
<dbReference type="Gene3D" id="3.30.60.30">
    <property type="match status" value="1"/>
</dbReference>
<dbReference type="RefSeq" id="XP_012204379.1">
    <property type="nucleotide sequence ID" value="XM_012348989.1"/>
</dbReference>
<dbReference type="PROSITE" id="PS51465">
    <property type="entry name" value="KAZAL_2"/>
    <property type="match status" value="1"/>
</dbReference>
<evidence type="ECO:0000256" key="1">
    <source>
        <dbReference type="SAM" id="SignalP"/>
    </source>
</evidence>
<sequence>MQRLLLTLLTLPAVVSSLGLQGGTCAANCTSSKQAVYCALSNSTTAYDVSYSNQCECLAAKCKNRKVHCFASAAKACDPTCLSKLARCKPNQVAPVCGSNGVTYDHLCYLKAARCLNPSIEFLSPGKCPATMGKCGLGKCSKNKEKVKVCATLKGATIKFKNECLLTAATCVNAAVTPVDCPKTKPATNSTGSGATITVDESDDSELGDDIGLLELPVDTSENNFDLFISDDVMTMEVNMSMETNTTTAPPNKNGAAHHTYIAWALGACALSAMLM</sequence>
<dbReference type="VEuPathDB" id="FungiDB:SPRG_09563"/>
<dbReference type="OMA" id="YSNQCEC"/>
<dbReference type="SUPFAM" id="SSF100895">
    <property type="entry name" value="Kazal-type serine protease inhibitors"/>
    <property type="match status" value="1"/>
</dbReference>
<name>A0A067C2A5_SAPPC</name>
<dbReference type="EMBL" id="KK583237">
    <property type="protein sequence ID" value="KDO24919.1"/>
    <property type="molecule type" value="Genomic_DNA"/>
</dbReference>
<dbReference type="GeneID" id="24131720"/>
<gene>
    <name evidence="3" type="ORF">SPRG_09563</name>
</gene>
<dbReference type="Pfam" id="PF07648">
    <property type="entry name" value="Kazal_2"/>
    <property type="match status" value="1"/>
</dbReference>
<dbReference type="InterPro" id="IPR002350">
    <property type="entry name" value="Kazal_dom"/>
</dbReference>
<dbReference type="OrthoDB" id="126772at2759"/>
<dbReference type="Proteomes" id="UP000030745">
    <property type="component" value="Unassembled WGS sequence"/>
</dbReference>
<organism evidence="3 4">
    <name type="scientific">Saprolegnia parasitica (strain CBS 223.65)</name>
    <dbReference type="NCBI Taxonomy" id="695850"/>
    <lineage>
        <taxon>Eukaryota</taxon>
        <taxon>Sar</taxon>
        <taxon>Stramenopiles</taxon>
        <taxon>Oomycota</taxon>
        <taxon>Saprolegniomycetes</taxon>
        <taxon>Saprolegniales</taxon>
        <taxon>Saprolegniaceae</taxon>
        <taxon>Saprolegnia</taxon>
    </lineage>
</organism>
<dbReference type="SMART" id="SM00280">
    <property type="entry name" value="KAZAL"/>
    <property type="match status" value="1"/>
</dbReference>
<proteinExistence type="predicted"/>
<dbReference type="KEGG" id="spar:SPRG_09563"/>
<dbReference type="AlphaFoldDB" id="A0A067C2A5"/>
<dbReference type="STRING" id="695850.A0A067C2A5"/>
<keyword evidence="4" id="KW-1185">Reference proteome</keyword>
<evidence type="ECO:0000313" key="4">
    <source>
        <dbReference type="Proteomes" id="UP000030745"/>
    </source>
</evidence>
<dbReference type="InterPro" id="IPR036058">
    <property type="entry name" value="Kazal_dom_sf"/>
</dbReference>
<keyword evidence="1" id="KW-0732">Signal</keyword>
<dbReference type="CDD" id="cd00104">
    <property type="entry name" value="KAZAL_FS"/>
    <property type="match status" value="1"/>
</dbReference>
<feature type="chain" id="PRO_5001633972" description="Kazal-like domain-containing protein" evidence="1">
    <location>
        <begin position="18"/>
        <end position="276"/>
    </location>
</feature>
<feature type="domain" description="Kazal-like" evidence="2">
    <location>
        <begin position="71"/>
        <end position="130"/>
    </location>
</feature>
<reference evidence="3 4" key="1">
    <citation type="journal article" date="2013" name="PLoS Genet.">
        <title>Distinctive expansion of potential virulence genes in the genome of the oomycete fish pathogen Saprolegnia parasitica.</title>
        <authorList>
            <person name="Jiang R.H."/>
            <person name="de Bruijn I."/>
            <person name="Haas B.J."/>
            <person name="Belmonte R."/>
            <person name="Lobach L."/>
            <person name="Christie J."/>
            <person name="van den Ackerveken G."/>
            <person name="Bottin A."/>
            <person name="Bulone V."/>
            <person name="Diaz-Moreno S.M."/>
            <person name="Dumas B."/>
            <person name="Fan L."/>
            <person name="Gaulin E."/>
            <person name="Govers F."/>
            <person name="Grenville-Briggs L.J."/>
            <person name="Horner N.R."/>
            <person name="Levin J.Z."/>
            <person name="Mammella M."/>
            <person name="Meijer H.J."/>
            <person name="Morris P."/>
            <person name="Nusbaum C."/>
            <person name="Oome S."/>
            <person name="Phillips A.J."/>
            <person name="van Rooyen D."/>
            <person name="Rzeszutek E."/>
            <person name="Saraiva M."/>
            <person name="Secombes C.J."/>
            <person name="Seidl M.F."/>
            <person name="Snel B."/>
            <person name="Stassen J.H."/>
            <person name="Sykes S."/>
            <person name="Tripathy S."/>
            <person name="van den Berg H."/>
            <person name="Vega-Arreguin J.C."/>
            <person name="Wawra S."/>
            <person name="Young S.K."/>
            <person name="Zeng Q."/>
            <person name="Dieguez-Uribeondo J."/>
            <person name="Russ C."/>
            <person name="Tyler B.M."/>
            <person name="van West P."/>
        </authorList>
    </citation>
    <scope>NUCLEOTIDE SEQUENCE [LARGE SCALE GENOMIC DNA]</scope>
    <source>
        <strain evidence="3 4">CBS 223.65</strain>
    </source>
</reference>
<evidence type="ECO:0000259" key="2">
    <source>
        <dbReference type="PROSITE" id="PS51465"/>
    </source>
</evidence>
<protein>
    <recommendedName>
        <fullName evidence="2">Kazal-like domain-containing protein</fullName>
    </recommendedName>
</protein>